<evidence type="ECO:0000313" key="2">
    <source>
        <dbReference type="Proteomes" id="UP000383971"/>
    </source>
</evidence>
<reference evidence="1 2" key="1">
    <citation type="submission" date="2019-08" db="EMBL/GenBank/DDBJ databases">
        <authorList>
            <person name="Peeters C."/>
        </authorList>
    </citation>
    <scope>NUCLEOTIDE SEQUENCE [LARGE SCALE GENOMIC DNA]</scope>
    <source>
        <strain evidence="1 2">LMG 31111</strain>
    </source>
</reference>
<accession>A0A5E4VJC7</accession>
<organism evidence="1 2">
    <name type="scientific">Pandoraea communis</name>
    <dbReference type="NCBI Taxonomy" id="2508297"/>
    <lineage>
        <taxon>Bacteria</taxon>
        <taxon>Pseudomonadati</taxon>
        <taxon>Pseudomonadota</taxon>
        <taxon>Betaproteobacteria</taxon>
        <taxon>Burkholderiales</taxon>
        <taxon>Burkholderiaceae</taxon>
        <taxon>Pandoraea</taxon>
    </lineage>
</organism>
<protein>
    <submittedName>
        <fullName evidence="1">Uncharacterized protein</fullName>
    </submittedName>
</protein>
<proteinExistence type="predicted"/>
<gene>
    <name evidence="1" type="ORF">PCO31111_02729</name>
</gene>
<dbReference type="RefSeq" id="WP_150585364.1">
    <property type="nucleotide sequence ID" value="NZ_CABPSE010000008.1"/>
</dbReference>
<evidence type="ECO:0000313" key="1">
    <source>
        <dbReference type="EMBL" id="VVE12397.1"/>
    </source>
</evidence>
<dbReference type="Proteomes" id="UP000383971">
    <property type="component" value="Unassembled WGS sequence"/>
</dbReference>
<name>A0A5E4VJC7_9BURK</name>
<dbReference type="EMBL" id="CABPSE010000008">
    <property type="protein sequence ID" value="VVE12397.1"/>
    <property type="molecule type" value="Genomic_DNA"/>
</dbReference>
<keyword evidence="2" id="KW-1185">Reference proteome</keyword>
<dbReference type="AlphaFoldDB" id="A0A5E4VJC7"/>
<sequence length="80" mass="8655">MHVPHEKAFDLLAQVKAGRTTRVTDIRPGQGGRIKGPLPPASGYAYAGKDKALPALGIRLTRFGAPLRADRFRNACSRKS</sequence>